<keyword evidence="1" id="KW-0472">Membrane</keyword>
<evidence type="ECO:0000259" key="2">
    <source>
        <dbReference type="Pfam" id="PF13349"/>
    </source>
</evidence>
<evidence type="ECO:0000313" key="3">
    <source>
        <dbReference type="EMBL" id="MBG6135115.1"/>
    </source>
</evidence>
<protein>
    <submittedName>
        <fullName evidence="3">DUF4097 and DUF4098 domain-containing protein YvlB</fullName>
    </submittedName>
</protein>
<sequence length="265" mass="27478">MSTTSRSGWLIGGAVFTVAALVIGGVTLWSTLLGASEPGEATEKQTYNQQVTRIELEVDRGAVTLVAGEAGQVAVERHFRWSSEKPKVTERWDGGILRISTECTADEINIVGHATCDVDYTLAVPAGVEIEAHTNSGAVVSRNLTGALKLGSTSGDITVTKAGGALRLEATSGKVKASELSSAEVDVQSSSGGVELAFATAPRKVRAEANSGDVRVTVPKPDAYRVEAQTNSGQESVTVAQDGGATRTISAQTNTGDVDVRYVAG</sequence>
<keyword evidence="1" id="KW-1133">Transmembrane helix</keyword>
<evidence type="ECO:0000256" key="1">
    <source>
        <dbReference type="SAM" id="Phobius"/>
    </source>
</evidence>
<dbReference type="Proteomes" id="UP000622552">
    <property type="component" value="Unassembled WGS sequence"/>
</dbReference>
<dbReference type="InterPro" id="IPR025164">
    <property type="entry name" value="Toastrack_DUF4097"/>
</dbReference>
<keyword evidence="1" id="KW-0812">Transmembrane</keyword>
<name>A0A8J7G8X6_9ACTN</name>
<feature type="transmembrane region" description="Helical" evidence="1">
    <location>
        <begin position="7"/>
        <end position="29"/>
    </location>
</feature>
<keyword evidence="4" id="KW-1185">Reference proteome</keyword>
<feature type="domain" description="DUF4097" evidence="2">
    <location>
        <begin position="52"/>
        <end position="261"/>
    </location>
</feature>
<comment type="caution">
    <text evidence="3">The sequence shown here is derived from an EMBL/GenBank/DDBJ whole genome shotgun (WGS) entry which is preliminary data.</text>
</comment>
<dbReference type="AlphaFoldDB" id="A0A8J7G8X6"/>
<dbReference type="RefSeq" id="WP_197002270.1">
    <property type="nucleotide sequence ID" value="NZ_BONS01000003.1"/>
</dbReference>
<reference evidence="3" key="1">
    <citation type="submission" date="2020-11" db="EMBL/GenBank/DDBJ databases">
        <title>Sequencing the genomes of 1000 actinobacteria strains.</title>
        <authorList>
            <person name="Klenk H.-P."/>
        </authorList>
    </citation>
    <scope>NUCLEOTIDE SEQUENCE</scope>
    <source>
        <strain evidence="3">DSM 45356</strain>
    </source>
</reference>
<accession>A0A8J7G8X6</accession>
<dbReference type="EMBL" id="JADOUF010000001">
    <property type="protein sequence ID" value="MBG6135115.1"/>
    <property type="molecule type" value="Genomic_DNA"/>
</dbReference>
<proteinExistence type="predicted"/>
<evidence type="ECO:0000313" key="4">
    <source>
        <dbReference type="Proteomes" id="UP000622552"/>
    </source>
</evidence>
<dbReference type="Gene3D" id="2.160.20.120">
    <property type="match status" value="1"/>
</dbReference>
<dbReference type="Pfam" id="PF13349">
    <property type="entry name" value="DUF4097"/>
    <property type="match status" value="1"/>
</dbReference>
<gene>
    <name evidence="3" type="ORF">IW245_001309</name>
</gene>
<organism evidence="3 4">
    <name type="scientific">Longispora fulva</name>
    <dbReference type="NCBI Taxonomy" id="619741"/>
    <lineage>
        <taxon>Bacteria</taxon>
        <taxon>Bacillati</taxon>
        <taxon>Actinomycetota</taxon>
        <taxon>Actinomycetes</taxon>
        <taxon>Micromonosporales</taxon>
        <taxon>Micromonosporaceae</taxon>
        <taxon>Longispora</taxon>
    </lineage>
</organism>